<dbReference type="Proteomes" id="UP000315783">
    <property type="component" value="Unassembled WGS sequence"/>
</dbReference>
<feature type="domain" description="DSBA-like thioredoxin" evidence="2">
    <location>
        <begin position="157"/>
        <end position="354"/>
    </location>
</feature>
<feature type="region of interest" description="Disordered" evidence="1">
    <location>
        <begin position="64"/>
        <end position="131"/>
    </location>
</feature>
<dbReference type="SUPFAM" id="SSF52833">
    <property type="entry name" value="Thioredoxin-like"/>
    <property type="match status" value="1"/>
</dbReference>
<dbReference type="PANTHER" id="PTHR13887:SF41">
    <property type="entry name" value="THIOREDOXIN SUPERFAMILY PROTEIN"/>
    <property type="match status" value="1"/>
</dbReference>
<accession>A0A545V727</accession>
<evidence type="ECO:0000256" key="1">
    <source>
        <dbReference type="SAM" id="MobiDB-lite"/>
    </source>
</evidence>
<protein>
    <submittedName>
        <fullName evidence="3">DSBA-like thioredoxin domain-containing protein</fullName>
    </submittedName>
</protein>
<evidence type="ECO:0000259" key="2">
    <source>
        <dbReference type="Pfam" id="PF01323"/>
    </source>
</evidence>
<dbReference type="GO" id="GO:0016491">
    <property type="term" value="F:oxidoreductase activity"/>
    <property type="evidence" value="ECO:0007669"/>
    <property type="project" value="InterPro"/>
</dbReference>
<dbReference type="InterPro" id="IPR036249">
    <property type="entry name" value="Thioredoxin-like_sf"/>
</dbReference>
<dbReference type="OrthoDB" id="1930760at2759"/>
<dbReference type="CDD" id="cd03024">
    <property type="entry name" value="DsbA_FrnE"/>
    <property type="match status" value="1"/>
</dbReference>
<dbReference type="STRING" id="43265.A0A545V727"/>
<reference evidence="3 4" key="1">
    <citation type="journal article" date="2019" name="Appl. Microbiol. Biotechnol.">
        <title>Genome sequence of Isaria javanica and comparative genome analysis insights into family S53 peptidase evolution in fungal entomopathogens.</title>
        <authorList>
            <person name="Lin R."/>
            <person name="Zhang X."/>
            <person name="Xin B."/>
            <person name="Zou M."/>
            <person name="Gao Y."/>
            <person name="Qin F."/>
            <person name="Hu Q."/>
            <person name="Xie B."/>
            <person name="Cheng X."/>
        </authorList>
    </citation>
    <scope>NUCLEOTIDE SEQUENCE [LARGE SCALE GENOMIC DNA]</scope>
    <source>
        <strain evidence="3 4">IJ1G</strain>
    </source>
</reference>
<organism evidence="3 4">
    <name type="scientific">Cordyceps javanica</name>
    <dbReference type="NCBI Taxonomy" id="43265"/>
    <lineage>
        <taxon>Eukaryota</taxon>
        <taxon>Fungi</taxon>
        <taxon>Dikarya</taxon>
        <taxon>Ascomycota</taxon>
        <taxon>Pezizomycotina</taxon>
        <taxon>Sordariomycetes</taxon>
        <taxon>Hypocreomycetidae</taxon>
        <taxon>Hypocreales</taxon>
        <taxon>Cordycipitaceae</taxon>
        <taxon>Cordyceps</taxon>
    </lineage>
</organism>
<dbReference type="InterPro" id="IPR001853">
    <property type="entry name" value="DSBA-like_thioredoxin_dom"/>
</dbReference>
<dbReference type="Pfam" id="PF01323">
    <property type="entry name" value="DSBA"/>
    <property type="match status" value="1"/>
</dbReference>
<dbReference type="PANTHER" id="PTHR13887">
    <property type="entry name" value="GLUTATHIONE S-TRANSFERASE KAPPA"/>
    <property type="match status" value="1"/>
</dbReference>
<feature type="compositionally biased region" description="Low complexity" evidence="1">
    <location>
        <begin position="120"/>
        <end position="130"/>
    </location>
</feature>
<evidence type="ECO:0000313" key="3">
    <source>
        <dbReference type="EMBL" id="TQV97513.1"/>
    </source>
</evidence>
<sequence>MTSLLKNSRADSSISYWRIPSQLKPEISAVALSDASAACNTQLTDPTGNWLPVFGLVFWSVSSTGRHRRPGPQDSKNPPPGQHKGRLSASARMTTTAPAPSLHSPAAGHKPVPPPPPPAAAAAAGSAKGPWDVRGWQDAGSRMLIPQVSTQRMLIPVEVYVDFICPWCYIEMRSLEAAMDAFVARHPEVEFEIGWRPFYVAPMLKSSCATLDFYASAVPEEDKLRALLDRMRGAGAAHGLRFDFSGRIGATRDAHKLVALAARRGGRRAQALMVELLMRAGLVEGRDISDADVLARVAADGLGLDREDVFLELADDDATRRVDREVEAAREARGIEAVPCVTVLGRFKVGGFQDSQVFTDLFTKIYEEKIAQ</sequence>
<dbReference type="AlphaFoldDB" id="A0A545V727"/>
<dbReference type="EMBL" id="SPUK01000004">
    <property type="protein sequence ID" value="TQV97513.1"/>
    <property type="molecule type" value="Genomic_DNA"/>
</dbReference>
<gene>
    <name evidence="3" type="ORF">IF1G_03256</name>
</gene>
<dbReference type="Gene3D" id="3.40.30.10">
    <property type="entry name" value="Glutaredoxin"/>
    <property type="match status" value="1"/>
</dbReference>
<proteinExistence type="predicted"/>
<keyword evidence="4" id="KW-1185">Reference proteome</keyword>
<name>A0A545V727_9HYPO</name>
<comment type="caution">
    <text evidence="3">The sequence shown here is derived from an EMBL/GenBank/DDBJ whole genome shotgun (WGS) entry which is preliminary data.</text>
</comment>
<evidence type="ECO:0000313" key="4">
    <source>
        <dbReference type="Proteomes" id="UP000315783"/>
    </source>
</evidence>